<organism evidence="3 4">
    <name type="scientific">Escherichia fergusonii (strain ATCC 35469 / DSM 13698 / CCUG 18766 / IAM 14443 / JCM 21226 / LMG 7866 / NBRC 102419 / NCTC 12128 / CDC 0568-73)</name>
    <dbReference type="NCBI Taxonomy" id="585054"/>
    <lineage>
        <taxon>Bacteria</taxon>
        <taxon>Pseudomonadati</taxon>
        <taxon>Pseudomonadota</taxon>
        <taxon>Gammaproteobacteria</taxon>
        <taxon>Enterobacterales</taxon>
        <taxon>Enterobacteriaceae</taxon>
        <taxon>Escherichia</taxon>
    </lineage>
</organism>
<dbReference type="PROSITE" id="PS00622">
    <property type="entry name" value="HTH_LUXR_1"/>
    <property type="match status" value="1"/>
</dbReference>
<gene>
    <name evidence="3" type="primary">yhjB</name>
    <name evidence="3" type="ordered locus">EFER_3503</name>
</gene>
<dbReference type="EMBL" id="CU928158">
    <property type="protein sequence ID" value="CAQ90980.1"/>
    <property type="molecule type" value="Genomic_DNA"/>
</dbReference>
<accession>B7LSZ1</accession>
<feature type="domain" description="HTH luxR-type" evidence="2">
    <location>
        <begin position="162"/>
        <end position="227"/>
    </location>
</feature>
<protein>
    <submittedName>
        <fullName evidence="3">HTH-type transcriptional regulator YhjB</fullName>
    </submittedName>
</protein>
<dbReference type="InterPro" id="IPR000792">
    <property type="entry name" value="Tscrpt_reg_LuxR_C"/>
</dbReference>
<dbReference type="Gene3D" id="3.40.50.2300">
    <property type="match status" value="1"/>
</dbReference>
<evidence type="ECO:0000313" key="4">
    <source>
        <dbReference type="Proteomes" id="UP000000745"/>
    </source>
</evidence>
<dbReference type="SMART" id="SM00421">
    <property type="entry name" value="HTH_LUXR"/>
    <property type="match status" value="1"/>
</dbReference>
<dbReference type="HOGENOM" id="CLU_000445_90_8_6"/>
<dbReference type="SUPFAM" id="SSF46894">
    <property type="entry name" value="C-terminal effector domain of the bipartite response regulators"/>
    <property type="match status" value="1"/>
</dbReference>
<dbReference type="KEGG" id="efe:EFER_3503"/>
<dbReference type="PANTHER" id="PTHR45566">
    <property type="entry name" value="HTH-TYPE TRANSCRIPTIONAL REGULATOR YHJB-RELATED"/>
    <property type="match status" value="1"/>
</dbReference>
<keyword evidence="4" id="KW-1185">Reference proteome</keyword>
<dbReference type="AlphaFoldDB" id="B7LSZ1"/>
<dbReference type="Pfam" id="PF00196">
    <property type="entry name" value="GerE"/>
    <property type="match status" value="1"/>
</dbReference>
<name>B7LSZ1_ESCF3</name>
<proteinExistence type="predicted"/>
<dbReference type="CDD" id="cd06170">
    <property type="entry name" value="LuxR_C_like"/>
    <property type="match status" value="1"/>
</dbReference>
<dbReference type="GO" id="GO:0006355">
    <property type="term" value="P:regulation of DNA-templated transcription"/>
    <property type="evidence" value="ECO:0007669"/>
    <property type="project" value="InterPro"/>
</dbReference>
<evidence type="ECO:0000259" key="2">
    <source>
        <dbReference type="PROSITE" id="PS50043"/>
    </source>
</evidence>
<sequence length="227" mass="25497">MANSYFTSRVIPFHSLRHLSHPGGERVMQIVMFDRQSIFIHGMKISLSQRIPGISIQGVSQADELWQKLTENPEALMMLDGDLEIEFCYWLLEKTVQQFPQLKVLVTASDCGKKGLAELTQFNVLAVVPRDSGAETFALALNSVVMGMMFLPGDWLSMPETESRDIKTLSVRQREILTMLAAGESNKEIGRALNISTGTVKAHLESLYRRLDVKNRTQAAMMLNHLS</sequence>
<dbReference type="InterPro" id="IPR051015">
    <property type="entry name" value="EvgA-like"/>
</dbReference>
<dbReference type="Proteomes" id="UP000000745">
    <property type="component" value="Chromosome"/>
</dbReference>
<dbReference type="PRINTS" id="PR00038">
    <property type="entry name" value="HTHLUXR"/>
</dbReference>
<evidence type="ECO:0000256" key="1">
    <source>
        <dbReference type="ARBA" id="ARBA00023125"/>
    </source>
</evidence>
<dbReference type="InterPro" id="IPR016032">
    <property type="entry name" value="Sig_transdc_resp-reg_C-effctor"/>
</dbReference>
<reference evidence="4" key="1">
    <citation type="journal article" date="2009" name="PLoS Genet.">
        <title>Organised genome dynamics in the Escherichia coli species results in highly diverse adaptive paths.</title>
        <authorList>
            <person name="Touchon M."/>
            <person name="Hoede C."/>
            <person name="Tenaillon O."/>
            <person name="Barbe V."/>
            <person name="Baeriswyl S."/>
            <person name="Bidet P."/>
            <person name="Bingen E."/>
            <person name="Bonacorsi S."/>
            <person name="Bouchier C."/>
            <person name="Bouvet O."/>
            <person name="Calteau A."/>
            <person name="Chiapello H."/>
            <person name="Clermont O."/>
            <person name="Cruveiller S."/>
            <person name="Danchin A."/>
            <person name="Diard M."/>
            <person name="Dossat C."/>
            <person name="Karoui M.E."/>
            <person name="Frapy E."/>
            <person name="Garry L."/>
            <person name="Ghigo J.M."/>
            <person name="Gilles A.M."/>
            <person name="Johnson J."/>
            <person name="Le Bouguenec C."/>
            <person name="Lescat M."/>
            <person name="Mangenot S."/>
            <person name="Martinez-Jehanne V."/>
            <person name="Matic I."/>
            <person name="Nassif X."/>
            <person name="Oztas S."/>
            <person name="Petit M.A."/>
            <person name="Pichon C."/>
            <person name="Rouy Z."/>
            <person name="Ruf C.S."/>
            <person name="Schneider D."/>
            <person name="Tourret J."/>
            <person name="Vacherie B."/>
            <person name="Vallenet D."/>
            <person name="Medigue C."/>
            <person name="Rocha E.P.C."/>
            <person name="Denamur E."/>
        </authorList>
    </citation>
    <scope>NUCLEOTIDE SEQUENCE [LARGE SCALE GENOMIC DNA]</scope>
    <source>
        <strain evidence="4">ATCC 35469 / DSM 13698 / BCRC 15582 / CCUG 18766 / IAM 14443 / JCM 21226 / LMG 7866 / NBRC 102419 / NCTC 12128 / CDC 0568-73</strain>
    </source>
</reference>
<evidence type="ECO:0000313" key="3">
    <source>
        <dbReference type="EMBL" id="CAQ90980.1"/>
    </source>
</evidence>
<dbReference type="GO" id="GO:0003677">
    <property type="term" value="F:DNA binding"/>
    <property type="evidence" value="ECO:0007669"/>
    <property type="project" value="UniProtKB-KW"/>
</dbReference>
<dbReference type="PROSITE" id="PS50043">
    <property type="entry name" value="HTH_LUXR_2"/>
    <property type="match status" value="1"/>
</dbReference>
<dbReference type="PANTHER" id="PTHR45566:SF1">
    <property type="entry name" value="HTH-TYPE TRANSCRIPTIONAL REGULATOR YHJB-RELATED"/>
    <property type="match status" value="1"/>
</dbReference>
<keyword evidence="1" id="KW-0238">DNA-binding</keyword>